<dbReference type="PANTHER" id="PTHR24023">
    <property type="entry name" value="COLLAGEN ALPHA"/>
    <property type="match status" value="1"/>
</dbReference>
<dbReference type="InterPro" id="IPR050149">
    <property type="entry name" value="Collagen_superfamily"/>
</dbReference>
<evidence type="ECO:0000256" key="1">
    <source>
        <dbReference type="SAM" id="MobiDB-lite"/>
    </source>
</evidence>
<dbReference type="AlphaFoldDB" id="A0A6J6V4A3"/>
<dbReference type="GO" id="GO:0030198">
    <property type="term" value="P:extracellular matrix organization"/>
    <property type="evidence" value="ECO:0007669"/>
    <property type="project" value="TreeGrafter"/>
</dbReference>
<sequence>MRGGTYRAWVATAVAAGLVVCTATPSYGAGITGTLDLSFTGSPGTGFNNDVNVIAVQSNGRLLVGGKLTLSGSTSADVTSNGLARLNIDGSPDADFSTNTGTGVNGGFNGDVNAIAVQSDGKILAGGFFTKLNNVTTYKLARLGSDGTPDTTFNGNLGTGFTNGSLTSTNGGVNSLAIQVDGKIVVGGIFTALNAVTHNRVARVSSAGVPDSTFATNIGSGFDQTVNAVALQSDGKIVVGGVFTTLNANSAKKIARLGSDGTPDTSFNTNVGTGFAGGFVSALAVQSDGKIVVGGTFTTLNGSSRVGIARLGSDGTPDSSFNTAVGTGFDAGVNTMVMQADGKILVGGQFTTFNGTSVAKVARLNSDGTLDTSFNSGLGTGPNGTVNALALQTDGKLLIGGAMTAFQGIATDRIARLYTAEPLPGATGPTGPSGVTGQIGATGVTGPSGVSGPQGPSGPTGPSGPQGPTGATGTTGSSGLQGPTGAQGATGATGSSGLQGPTGPQGDTGNTGPQGDTGTQGDTGSTGSSGLQGPTGPQGDTGNTGPQGDTGNTGPQGDTGTQGDTGLDGPTGPKGETGDTGPQGDTGHVGATGPAGPGGGGAGGLFYASVSQLSRYTYFAGPGIQGSTSRYRFDYPVPVALTLRNLTVRAARPFAGTVTVLRNGVATTLTCRLANTVSCSNLEDSVAFTTTDTISFQFAPRVGRYQYHPETQPSDVALGVMWMAGAD</sequence>
<dbReference type="PANTHER" id="PTHR24023:SF1095">
    <property type="entry name" value="EGF-LIKE DOMAIN-CONTAINING PROTEIN"/>
    <property type="match status" value="1"/>
</dbReference>
<reference evidence="2" key="1">
    <citation type="submission" date="2020-05" db="EMBL/GenBank/DDBJ databases">
        <authorList>
            <person name="Chiriac C."/>
            <person name="Salcher M."/>
            <person name="Ghai R."/>
            <person name="Kavagutti S V."/>
        </authorList>
    </citation>
    <scope>NUCLEOTIDE SEQUENCE</scope>
</reference>
<dbReference type="GO" id="GO:0030020">
    <property type="term" value="F:extracellular matrix structural constituent conferring tensile strength"/>
    <property type="evidence" value="ECO:0007669"/>
    <property type="project" value="TreeGrafter"/>
</dbReference>
<dbReference type="NCBIfam" id="TIGR02608">
    <property type="entry name" value="delta_60_rpt"/>
    <property type="match status" value="6"/>
</dbReference>
<protein>
    <submittedName>
        <fullName evidence="2">Unannotated protein</fullName>
    </submittedName>
</protein>
<dbReference type="GO" id="GO:0031012">
    <property type="term" value="C:extracellular matrix"/>
    <property type="evidence" value="ECO:0007669"/>
    <property type="project" value="TreeGrafter"/>
</dbReference>
<dbReference type="InterPro" id="IPR008160">
    <property type="entry name" value="Collagen"/>
</dbReference>
<feature type="compositionally biased region" description="Low complexity" evidence="1">
    <location>
        <begin position="466"/>
        <end position="571"/>
    </location>
</feature>
<feature type="region of interest" description="Disordered" evidence="1">
    <location>
        <begin position="425"/>
        <end position="597"/>
    </location>
</feature>
<dbReference type="Pfam" id="PF17164">
    <property type="entry name" value="DUF5122"/>
    <property type="match status" value="7"/>
</dbReference>
<dbReference type="EMBL" id="CAEZYY010000039">
    <property type="protein sequence ID" value="CAB4766466.1"/>
    <property type="molecule type" value="Genomic_DNA"/>
</dbReference>
<accession>A0A6J6V4A3</accession>
<dbReference type="InterPro" id="IPR013431">
    <property type="entry name" value="Delta_60_rpt"/>
</dbReference>
<name>A0A6J6V4A3_9ZZZZ</name>
<dbReference type="Gene3D" id="2.80.10.50">
    <property type="match status" value="3"/>
</dbReference>
<gene>
    <name evidence="2" type="ORF">UFOPK2806_02139</name>
</gene>
<organism evidence="2">
    <name type="scientific">freshwater metagenome</name>
    <dbReference type="NCBI Taxonomy" id="449393"/>
    <lineage>
        <taxon>unclassified sequences</taxon>
        <taxon>metagenomes</taxon>
        <taxon>ecological metagenomes</taxon>
    </lineage>
</organism>
<feature type="compositionally biased region" description="Low complexity" evidence="1">
    <location>
        <begin position="441"/>
        <end position="454"/>
    </location>
</feature>
<proteinExistence type="predicted"/>
<evidence type="ECO:0000313" key="2">
    <source>
        <dbReference type="EMBL" id="CAB4766466.1"/>
    </source>
</evidence>
<dbReference type="GO" id="GO:0005615">
    <property type="term" value="C:extracellular space"/>
    <property type="evidence" value="ECO:0007669"/>
    <property type="project" value="TreeGrafter"/>
</dbReference>
<dbReference type="Pfam" id="PF01391">
    <property type="entry name" value="Collagen"/>
    <property type="match status" value="1"/>
</dbReference>
<dbReference type="SUPFAM" id="SSF63829">
    <property type="entry name" value="Calcium-dependent phosphotriesterase"/>
    <property type="match status" value="2"/>
</dbReference>